<evidence type="ECO:0000313" key="3">
    <source>
        <dbReference type="EMBL" id="RLQ23272.1"/>
    </source>
</evidence>
<feature type="domain" description="Fatty acid desaturase" evidence="2">
    <location>
        <begin position="48"/>
        <end position="278"/>
    </location>
</feature>
<evidence type="ECO:0000313" key="4">
    <source>
        <dbReference type="Proteomes" id="UP000265509"/>
    </source>
</evidence>
<keyword evidence="1" id="KW-0472">Membrane</keyword>
<dbReference type="Proteomes" id="UP000265509">
    <property type="component" value="Unassembled WGS sequence"/>
</dbReference>
<dbReference type="PANTHER" id="PTHR12879">
    <property type="entry name" value="SPHINGOLIPID DELTA 4 DESATURASE/C-4 HYDROXYLASE PROTEIN DES2"/>
    <property type="match status" value="1"/>
</dbReference>
<accession>A0A3L7E4C3</accession>
<feature type="transmembrane region" description="Helical" evidence="1">
    <location>
        <begin position="21"/>
        <end position="42"/>
    </location>
</feature>
<gene>
    <name evidence="3" type="ORF">DWB85_04160</name>
</gene>
<sequence>MKASDYLSKDEIQQFTARSDLMGWWLVASNWLLITAVFAVVITWTNPVTVVLAVLVLGGRQLGLAVLMHEAGHKTLFRSNRLNDVVGQWLCAYPVLGDVKAYGASHRVHHRYAGTDQDPDLPNYQAYPVSRASFLRKIRRDLSGQTGMSLLRMLFGGEGRNLMLRDGEKTGSERRGLLVNGLLFGVLLAMGYGWYYLLWVVAYLTTYPLVARIRQVAEHGNVPDLYDPDPRRSTRTTYANPLERLILCPNRVNYHLEHHLLASVPVHKLRDLHQLLLQRGFYRGHEDALASGYLEVIRRAVPEFNRAPAAT</sequence>
<dbReference type="CDD" id="cd03510">
    <property type="entry name" value="Rhizobitoxine-FADS-like"/>
    <property type="match status" value="1"/>
</dbReference>
<dbReference type="PANTHER" id="PTHR12879:SF8">
    <property type="entry name" value="SPHINGOLIPID DELTA(4)-DESATURASE DES1"/>
    <property type="match status" value="1"/>
</dbReference>
<keyword evidence="1" id="KW-1133">Transmembrane helix</keyword>
<dbReference type="OrthoDB" id="9800167at2"/>
<organism evidence="3 4">
    <name type="scientific">Seongchinamella sediminis</name>
    <dbReference type="NCBI Taxonomy" id="2283635"/>
    <lineage>
        <taxon>Bacteria</taxon>
        <taxon>Pseudomonadati</taxon>
        <taxon>Pseudomonadota</taxon>
        <taxon>Gammaproteobacteria</taxon>
        <taxon>Cellvibrionales</taxon>
        <taxon>Halieaceae</taxon>
        <taxon>Seongchinamella</taxon>
    </lineage>
</organism>
<keyword evidence="1" id="KW-0812">Transmembrane</keyword>
<reference evidence="3 4" key="1">
    <citation type="submission" date="2018-07" db="EMBL/GenBank/DDBJ databases">
        <title>Halioglobus sp. genome submission.</title>
        <authorList>
            <person name="Ye M.-Q."/>
            <person name="Du Z.-J."/>
        </authorList>
    </citation>
    <scope>NUCLEOTIDE SEQUENCE [LARGE SCALE GENOMIC DNA]</scope>
    <source>
        <strain evidence="3 4">U0301</strain>
    </source>
</reference>
<feature type="transmembrane region" description="Helical" evidence="1">
    <location>
        <begin position="48"/>
        <end position="68"/>
    </location>
</feature>
<comment type="caution">
    <text evidence="3">The sequence shown here is derived from an EMBL/GenBank/DDBJ whole genome shotgun (WGS) entry which is preliminary data.</text>
</comment>
<dbReference type="Pfam" id="PF00487">
    <property type="entry name" value="FA_desaturase"/>
    <property type="match status" value="1"/>
</dbReference>
<dbReference type="GO" id="GO:0042284">
    <property type="term" value="F:sphingolipid delta-4 desaturase activity"/>
    <property type="evidence" value="ECO:0007669"/>
    <property type="project" value="TreeGrafter"/>
</dbReference>
<dbReference type="GO" id="GO:0046513">
    <property type="term" value="P:ceramide biosynthetic process"/>
    <property type="evidence" value="ECO:0007669"/>
    <property type="project" value="TreeGrafter"/>
</dbReference>
<dbReference type="InterPro" id="IPR005804">
    <property type="entry name" value="FA_desaturase_dom"/>
</dbReference>
<evidence type="ECO:0000256" key="1">
    <source>
        <dbReference type="SAM" id="Phobius"/>
    </source>
</evidence>
<evidence type="ECO:0000259" key="2">
    <source>
        <dbReference type="Pfam" id="PF00487"/>
    </source>
</evidence>
<keyword evidence="4" id="KW-1185">Reference proteome</keyword>
<proteinExistence type="predicted"/>
<name>A0A3L7E4C3_9GAMM</name>
<dbReference type="GO" id="GO:0016020">
    <property type="term" value="C:membrane"/>
    <property type="evidence" value="ECO:0007669"/>
    <property type="project" value="GOC"/>
</dbReference>
<protein>
    <submittedName>
        <fullName evidence="3">Fatty acid desaturase</fullName>
    </submittedName>
</protein>
<dbReference type="AlphaFoldDB" id="A0A3L7E4C3"/>
<dbReference type="EMBL" id="QRAN01000003">
    <property type="protein sequence ID" value="RLQ23272.1"/>
    <property type="molecule type" value="Genomic_DNA"/>
</dbReference>
<dbReference type="RefSeq" id="WP_117953039.1">
    <property type="nucleotide sequence ID" value="NZ_QRAN01000003.1"/>
</dbReference>
<feature type="transmembrane region" description="Helical" evidence="1">
    <location>
        <begin position="177"/>
        <end position="204"/>
    </location>
</feature>